<dbReference type="GO" id="GO:0016020">
    <property type="term" value="C:membrane"/>
    <property type="evidence" value="ECO:0007669"/>
    <property type="project" value="InterPro"/>
</dbReference>
<evidence type="ECO:0000256" key="3">
    <source>
        <dbReference type="PROSITE-ProRule" id="PRU00284"/>
    </source>
</evidence>
<dbReference type="GO" id="GO:0004888">
    <property type="term" value="F:transmembrane signaling receptor activity"/>
    <property type="evidence" value="ECO:0007669"/>
    <property type="project" value="InterPro"/>
</dbReference>
<dbReference type="Proteomes" id="UP000199337">
    <property type="component" value="Unassembled WGS sequence"/>
</dbReference>
<dbReference type="SUPFAM" id="SSF58104">
    <property type="entry name" value="Methyl-accepting chemotaxis protein (MCP) signaling domain"/>
    <property type="match status" value="1"/>
</dbReference>
<keyword evidence="4" id="KW-1133">Transmembrane helix</keyword>
<dbReference type="Pfam" id="PF00672">
    <property type="entry name" value="HAMP"/>
    <property type="match status" value="1"/>
</dbReference>
<keyword evidence="1 3" id="KW-0807">Transducer</keyword>
<dbReference type="STRING" id="341036.SAMN05660649_00470"/>
<dbReference type="InterPro" id="IPR004090">
    <property type="entry name" value="Chemotax_Me-accpt_rcpt"/>
</dbReference>
<dbReference type="EMBL" id="FOOX01000001">
    <property type="protein sequence ID" value="SFG01264.1"/>
    <property type="molecule type" value="Genomic_DNA"/>
</dbReference>
<dbReference type="InterPro" id="IPR029150">
    <property type="entry name" value="dCache_3"/>
</dbReference>
<feature type="transmembrane region" description="Helical" evidence="4">
    <location>
        <begin position="12"/>
        <end position="30"/>
    </location>
</feature>
<feature type="domain" description="HAMP" evidence="6">
    <location>
        <begin position="311"/>
        <end position="365"/>
    </location>
</feature>
<evidence type="ECO:0000259" key="5">
    <source>
        <dbReference type="PROSITE" id="PS50111"/>
    </source>
</evidence>
<evidence type="ECO:0000256" key="1">
    <source>
        <dbReference type="ARBA" id="ARBA00023224"/>
    </source>
</evidence>
<proteinExistence type="inferred from homology"/>
<dbReference type="OrthoDB" id="9804712at2"/>
<name>A0A1I2NBK9_9FIRM</name>
<dbReference type="PROSITE" id="PS50885">
    <property type="entry name" value="HAMP"/>
    <property type="match status" value="1"/>
</dbReference>
<dbReference type="SUPFAM" id="SSF103190">
    <property type="entry name" value="Sensory domain-like"/>
    <property type="match status" value="1"/>
</dbReference>
<dbReference type="SMART" id="SM00283">
    <property type="entry name" value="MA"/>
    <property type="match status" value="1"/>
</dbReference>
<evidence type="ECO:0000256" key="4">
    <source>
        <dbReference type="SAM" id="Phobius"/>
    </source>
</evidence>
<evidence type="ECO:0000313" key="7">
    <source>
        <dbReference type="EMBL" id="SFG01264.1"/>
    </source>
</evidence>
<feature type="transmembrane region" description="Helical" evidence="4">
    <location>
        <begin position="295"/>
        <end position="313"/>
    </location>
</feature>
<dbReference type="Pfam" id="PF00015">
    <property type="entry name" value="MCPsignal"/>
    <property type="match status" value="1"/>
</dbReference>
<evidence type="ECO:0000259" key="6">
    <source>
        <dbReference type="PROSITE" id="PS50885"/>
    </source>
</evidence>
<dbReference type="InterPro" id="IPR029151">
    <property type="entry name" value="Sensor-like_sf"/>
</dbReference>
<protein>
    <submittedName>
        <fullName evidence="7">Methyl-accepting chemotaxis protein</fullName>
    </submittedName>
</protein>
<dbReference type="PROSITE" id="PS50111">
    <property type="entry name" value="CHEMOTAXIS_TRANSDUC_2"/>
    <property type="match status" value="1"/>
</dbReference>
<sequence>MVGMGRSIRFKIVAPVTIMISIVLLLLVYVDYKNKSKLQLEQETKMYDLISQRVIADLDNVFSEAKMGLDAVAGNPDIEKVFAERDREKLLGLTLPIFKRVSQEGIEQFQFHLAPATAFLRLHAPDKYGDDLSSFRNTVLECNKTGQVVQGLEEGRGGFGFRVVMPVFYQGEQVGSVEYGPGLNNTLLEKWQKQMGGDYYIYSKGSSGVSWDSKDGSLVSTTKTDPFPINQNDLNEMLTTKKSKTVYVDNNRKAALIIPLQDYSGKSIGYIKIINDRSEVLSHLSRELRNSQMQAFAALLVIIITTFLITTWITKPVTKLSKAVEAVAFGDLTQEINIPAGSNDEIGVLAHAFSKMVHNLKTIISEIQQNSVKLAAHSQKLVSSSQEVSATIEEVASTTNQVEAISVRGEMDLKEASRESELVQKVAEEGSKAVRKAVEKIDSIAVTSQNVSKTVHKLSERSKRIGDIIGTITSIADRTNLLALNAAIEAARAGEQGRGFTVVAEDVRKLAEQSASAANEITGLIKEIQIGVGEAVTAIEHGTDEVNQGVRVANQAGSSLIKIKVAVEKNTSVVKQAAIASNQACEGTKQLSEAGEQIVAAIQQVAGAAQDLANIADELQQKAIQFKIDKKEISAIGVSGYNNC</sequence>
<dbReference type="CDD" id="cd06225">
    <property type="entry name" value="HAMP"/>
    <property type="match status" value="1"/>
</dbReference>
<evidence type="ECO:0000256" key="2">
    <source>
        <dbReference type="ARBA" id="ARBA00029447"/>
    </source>
</evidence>
<dbReference type="InterPro" id="IPR003660">
    <property type="entry name" value="HAMP_dom"/>
</dbReference>
<dbReference type="CDD" id="cd11386">
    <property type="entry name" value="MCP_signal"/>
    <property type="match status" value="1"/>
</dbReference>
<dbReference type="PANTHER" id="PTHR32089:SF112">
    <property type="entry name" value="LYSOZYME-LIKE PROTEIN-RELATED"/>
    <property type="match status" value="1"/>
</dbReference>
<dbReference type="AlphaFoldDB" id="A0A1I2NBK9"/>
<keyword evidence="4" id="KW-0472">Membrane</keyword>
<dbReference type="GO" id="GO:0007165">
    <property type="term" value="P:signal transduction"/>
    <property type="evidence" value="ECO:0007669"/>
    <property type="project" value="UniProtKB-KW"/>
</dbReference>
<dbReference type="GO" id="GO:0006935">
    <property type="term" value="P:chemotaxis"/>
    <property type="evidence" value="ECO:0007669"/>
    <property type="project" value="InterPro"/>
</dbReference>
<reference evidence="8" key="1">
    <citation type="submission" date="2016-10" db="EMBL/GenBank/DDBJ databases">
        <authorList>
            <person name="Varghese N."/>
            <person name="Submissions S."/>
        </authorList>
    </citation>
    <scope>NUCLEOTIDE SEQUENCE [LARGE SCALE GENOMIC DNA]</scope>
    <source>
        <strain evidence="8">DSM 17038</strain>
    </source>
</reference>
<organism evidence="7 8">
    <name type="scientific">Desulfotruncus arcticus DSM 17038</name>
    <dbReference type="NCBI Taxonomy" id="1121424"/>
    <lineage>
        <taxon>Bacteria</taxon>
        <taxon>Bacillati</taxon>
        <taxon>Bacillota</taxon>
        <taxon>Clostridia</taxon>
        <taxon>Eubacteriales</taxon>
        <taxon>Desulfallaceae</taxon>
        <taxon>Desulfotruncus</taxon>
    </lineage>
</organism>
<comment type="similarity">
    <text evidence="2">Belongs to the methyl-accepting chemotaxis (MCP) protein family.</text>
</comment>
<evidence type="ECO:0000313" key="8">
    <source>
        <dbReference type="Proteomes" id="UP000199337"/>
    </source>
</evidence>
<feature type="domain" description="Methyl-accepting transducer" evidence="5">
    <location>
        <begin position="363"/>
        <end position="613"/>
    </location>
</feature>
<dbReference type="Pfam" id="PF14827">
    <property type="entry name" value="dCache_3"/>
    <property type="match status" value="1"/>
</dbReference>
<gene>
    <name evidence="7" type="ORF">SAMN05660649_00470</name>
</gene>
<keyword evidence="8" id="KW-1185">Reference proteome</keyword>
<accession>A0A1I2NBK9</accession>
<dbReference type="SMART" id="SM00304">
    <property type="entry name" value="HAMP"/>
    <property type="match status" value="1"/>
</dbReference>
<keyword evidence="4" id="KW-0812">Transmembrane</keyword>
<dbReference type="PRINTS" id="PR00260">
    <property type="entry name" value="CHEMTRNSDUCR"/>
</dbReference>
<dbReference type="InterPro" id="IPR004089">
    <property type="entry name" value="MCPsignal_dom"/>
</dbReference>
<dbReference type="Gene3D" id="1.10.287.950">
    <property type="entry name" value="Methyl-accepting chemotaxis protein"/>
    <property type="match status" value="1"/>
</dbReference>
<dbReference type="PANTHER" id="PTHR32089">
    <property type="entry name" value="METHYL-ACCEPTING CHEMOTAXIS PROTEIN MCPB"/>
    <property type="match status" value="1"/>
</dbReference>